<dbReference type="RefSeq" id="WP_156403578.1">
    <property type="nucleotide sequence ID" value="NZ_AYZJ01000024.1"/>
</dbReference>
<feature type="domain" description="DUF3991" evidence="2">
    <location>
        <begin position="390"/>
        <end position="466"/>
    </location>
</feature>
<dbReference type="PATRIC" id="fig|1423730.4.peg.1409"/>
<feature type="region of interest" description="Disordered" evidence="1">
    <location>
        <begin position="779"/>
        <end position="815"/>
    </location>
</feature>
<dbReference type="AlphaFoldDB" id="A0A0R2FD52"/>
<evidence type="ECO:0000256" key="1">
    <source>
        <dbReference type="SAM" id="MobiDB-lite"/>
    </source>
</evidence>
<dbReference type="EMBL" id="AYZJ01000024">
    <property type="protein sequence ID" value="KRN24165.1"/>
    <property type="molecule type" value="Genomic_DNA"/>
</dbReference>
<evidence type="ECO:0000313" key="4">
    <source>
        <dbReference type="Proteomes" id="UP000050865"/>
    </source>
</evidence>
<dbReference type="InterPro" id="IPR025054">
    <property type="entry name" value="DUF3991"/>
</dbReference>
<proteinExistence type="predicted"/>
<dbReference type="GO" id="GO:0003677">
    <property type="term" value="F:DNA binding"/>
    <property type="evidence" value="ECO:0007669"/>
    <property type="project" value="InterPro"/>
</dbReference>
<reference evidence="3 4" key="1">
    <citation type="journal article" date="2015" name="Genome Announc.">
        <title>Expanding the biotechnology potential of lactobacilli through comparative genomics of 213 strains and associated genera.</title>
        <authorList>
            <person name="Sun Z."/>
            <person name="Harris H.M."/>
            <person name="McCann A."/>
            <person name="Guo C."/>
            <person name="Argimon S."/>
            <person name="Zhang W."/>
            <person name="Yang X."/>
            <person name="Jeffery I.B."/>
            <person name="Cooney J.C."/>
            <person name="Kagawa T.F."/>
            <person name="Liu W."/>
            <person name="Song Y."/>
            <person name="Salvetti E."/>
            <person name="Wrobel A."/>
            <person name="Rasinkangas P."/>
            <person name="Parkhill J."/>
            <person name="Rea M.C."/>
            <person name="O'Sullivan O."/>
            <person name="Ritari J."/>
            <person name="Douillard F.P."/>
            <person name="Paul Ross R."/>
            <person name="Yang R."/>
            <person name="Briner A.E."/>
            <person name="Felis G.E."/>
            <person name="de Vos W.M."/>
            <person name="Barrangou R."/>
            <person name="Klaenhammer T.R."/>
            <person name="Caufield P.W."/>
            <person name="Cui Y."/>
            <person name="Zhang H."/>
            <person name="O'Toole P.W."/>
        </authorList>
    </citation>
    <scope>NUCLEOTIDE SEQUENCE [LARGE SCALE GENOMIC DNA]</scope>
    <source>
        <strain evidence="3 4">DSM 22697</strain>
    </source>
</reference>
<dbReference type="Proteomes" id="UP000050865">
    <property type="component" value="Unassembled WGS sequence"/>
</dbReference>
<gene>
    <name evidence="3" type="ORF">FC75_GL001343</name>
</gene>
<protein>
    <recommendedName>
        <fullName evidence="2">DUF3991 domain-containing protein</fullName>
    </recommendedName>
</protein>
<dbReference type="SUPFAM" id="SSF57783">
    <property type="entry name" value="Zinc beta-ribbon"/>
    <property type="match status" value="1"/>
</dbReference>
<organism evidence="3 4">
    <name type="scientific">Lacticaseibacillus camelliae DSM 22697 = JCM 13995</name>
    <dbReference type="NCBI Taxonomy" id="1423730"/>
    <lineage>
        <taxon>Bacteria</taxon>
        <taxon>Bacillati</taxon>
        <taxon>Bacillota</taxon>
        <taxon>Bacilli</taxon>
        <taxon>Lactobacillales</taxon>
        <taxon>Lactobacillaceae</taxon>
        <taxon>Lacticaseibacillus</taxon>
    </lineage>
</organism>
<dbReference type="GO" id="GO:0008270">
    <property type="term" value="F:zinc ion binding"/>
    <property type="evidence" value="ECO:0007669"/>
    <property type="project" value="InterPro"/>
</dbReference>
<dbReference type="InterPro" id="IPR036977">
    <property type="entry name" value="DNA_primase_Znf_CHC2"/>
</dbReference>
<accession>A0A0R2FD52</accession>
<dbReference type="STRING" id="1423730.FC75_GL001343"/>
<dbReference type="Pfam" id="PF13155">
    <property type="entry name" value="Toprim_2"/>
    <property type="match status" value="1"/>
</dbReference>
<dbReference type="GO" id="GO:0006260">
    <property type="term" value="P:DNA replication"/>
    <property type="evidence" value="ECO:0007669"/>
    <property type="project" value="InterPro"/>
</dbReference>
<keyword evidence="4" id="KW-1185">Reference proteome</keyword>
<evidence type="ECO:0000259" key="2">
    <source>
        <dbReference type="Pfam" id="PF13154"/>
    </source>
</evidence>
<dbReference type="Pfam" id="PF13154">
    <property type="entry name" value="DUF3991"/>
    <property type="match status" value="1"/>
</dbReference>
<evidence type="ECO:0000313" key="3">
    <source>
        <dbReference type="EMBL" id="KRN24165.1"/>
    </source>
</evidence>
<comment type="caution">
    <text evidence="3">The sequence shown here is derived from an EMBL/GenBank/DDBJ whole genome shotgun (WGS) entry which is preliminary data.</text>
</comment>
<feature type="compositionally biased region" description="Low complexity" evidence="1">
    <location>
        <begin position="790"/>
        <end position="815"/>
    </location>
</feature>
<sequence>MATEATIAPVTDDQILKYLADIGDELTTNPREGIFVLRNGSIISGQYEMGTRGVDHNDLLGLFPGLDVTDGHVEPWGQVHAATGVVRLVAESGKALVMEGQDLTAAQRKVVRDGSYEVVAATPAVTLAPASNQSQPQHSEQRDPASIVPEVPHAATGNLDEIMIKSDQASAWWFKQLREHAGQALKITQVDANGEERLYATLTKSSRPDVDLQLTSFAKDGGPQSHLEFSQNTLKEWENNPLLSELPHSSPDTHYLASWEEQTVEKAKPKSANKGITEKMILHAKAVSILDVAAKNGVNLVHDGGDYWSWDQHDSLKVNARKNQFIWNSRQVGGSTIDFMMKVVGVDNFQKAVTALNDDSLSTTKVAAEDRQPFKYDIQNSQDFTKARDYLTLARGLNPSIVDQLHQRGFIQQDSKGNAVFVWAHDGERVGASIQGTTIDKKRNGPRGTFKQIAKNSEQDYGFNFSIGRPKQLYVFESPIDALSYLSLHPQTKDTMFFAMDGLKPQTVTKAMAYFHSRTGAVPERVGFGVDNDPAGHRFFDEMINKHAFVNVKTGETLPYGHFMVDNLAIPQERLKVLQQQAATAGVPWEPLAALDKVETNFHDDKEVNNWFGLKGGFTHSDGMAAGEAYEERTGQLAGLMHDLTGQNGLDYQALVKRLDPALDPTMQHAVITKIKSYAGQYERLGVKPVRYEIKDWNDRLKQVQNESGFPTRVIDRIYAKKDEENALKVIQERNQDGDNRLKAVQANQLNKGLFEADSPQEMAYLIKTYGYSAVDKEDERKYQQAPGVKAEALQKQAPALAQQPAQAAAQAAGR</sequence>
<dbReference type="Gene3D" id="3.90.580.10">
    <property type="entry name" value="Zinc finger, CHC2-type domain"/>
    <property type="match status" value="1"/>
</dbReference>
<name>A0A0R2FD52_9LACO</name>